<feature type="compositionally biased region" description="Acidic residues" evidence="6">
    <location>
        <begin position="725"/>
        <end position="735"/>
    </location>
</feature>
<dbReference type="EMBL" id="CAXITT010000946">
    <property type="protein sequence ID" value="CAL1547310.1"/>
    <property type="molecule type" value="Genomic_DNA"/>
</dbReference>
<keyword evidence="5 7" id="KW-1133">Transmembrane helix</keyword>
<name>A0AAV2IJL3_LYMST</name>
<dbReference type="InterPro" id="IPR013855">
    <property type="entry name" value="Cdc37_N_dom"/>
</dbReference>
<dbReference type="InterPro" id="IPR013874">
    <property type="entry name" value="Cdc37_Hsp90-bd"/>
</dbReference>
<comment type="subcellular location">
    <subcellularLocation>
        <location evidence="1">Cytoplasm</location>
    </subcellularLocation>
</comment>
<evidence type="ECO:0000256" key="3">
    <source>
        <dbReference type="ARBA" id="ARBA00022490"/>
    </source>
</evidence>
<keyword evidence="10" id="KW-1185">Reference proteome</keyword>
<dbReference type="Pfam" id="PF08565">
    <property type="entry name" value="CDC37_M"/>
    <property type="match status" value="1"/>
</dbReference>
<evidence type="ECO:0000313" key="9">
    <source>
        <dbReference type="EMBL" id="CAL1547310.1"/>
    </source>
</evidence>
<feature type="transmembrane region" description="Helical" evidence="7">
    <location>
        <begin position="99"/>
        <end position="121"/>
    </location>
</feature>
<feature type="region of interest" description="Disordered" evidence="6">
    <location>
        <begin position="403"/>
        <end position="423"/>
    </location>
</feature>
<comment type="caution">
    <text evidence="9">The sequence shown here is derived from an EMBL/GenBank/DDBJ whole genome shotgun (WGS) entry which is preliminary data.</text>
</comment>
<evidence type="ECO:0000256" key="6">
    <source>
        <dbReference type="SAM" id="MobiDB-lite"/>
    </source>
</evidence>
<evidence type="ECO:0000256" key="2">
    <source>
        <dbReference type="ARBA" id="ARBA00006222"/>
    </source>
</evidence>
<feature type="domain" description="CNNM transmembrane" evidence="8">
    <location>
        <begin position="1"/>
        <end position="169"/>
    </location>
</feature>
<sequence>MSGLTMGLLSLDSTTLVTLIDGGTAREKKYAKRILPVVKRHHLLLVTLLLSNSAAVEAMPIFLDRISNPIFAIVISVTAVLIFGEVIPQAICTRHGLAIGAYLSPLVYLLMGIFFIISFPLSILLDCCLGKEHGTFFRRAQLKALIDIHGEDSQAEGLGAREDTLSHDEVAIIKGCLDMKNKTARDAMLNVDKAFMINSHARLDHETMTHLIQRCHSRVPVYTNDRSNVVALLLTKTLIKLNPDDAIPISRLIGDERYSRAALFIESDMPLFDLLNLFQTGRSHLAIVREKKKNVENHEEIDHAESAPLLVNIEDNTNTRTDEHHVPEGTVIGIITLEDVIEELLQEEIEDEKDIVQEISQKLQFSLAKRRKSMISDDEDDTHPNIDTPSLFRWRHQARVDRMEEQKKKKEKLETEKQTHQQRLAEMRRKVKEAEEVSAASADFQKLKIELSELEKQEENYRKKEEDLKKEERMTPLNIDTICKEGKSKTIINKAPPAPKELSEEEKLEKQQVFTKKYKNEIRQYGMLQKWDDSKQFLTDNNHLVCEETANYLVIWCIDLEVEEKHELMKHVSHQCIVMQFILELAKSLKTDPRSCVGAFFARIKLGEKQYTDAFNDELEAFRSRIQERARIRIEEAMKEYEEEERKKRLGPGGLDPVEVMESLPKALQACFESQDIALLQKTVAEMPQEEAAYHIKRCIDSGLWVPGQDDKNKDGDEPSGTAESTEEEVYEKVD</sequence>
<dbReference type="SUPFAM" id="SSF54631">
    <property type="entry name" value="CBS-domain pair"/>
    <property type="match status" value="1"/>
</dbReference>
<dbReference type="Gene3D" id="1.20.58.610">
    <property type="entry name" value="Cdc37, Hsp90 binding domain"/>
    <property type="match status" value="1"/>
</dbReference>
<accession>A0AAV2IJL3</accession>
<keyword evidence="4" id="KW-0677">Repeat</keyword>
<proteinExistence type="inferred from homology"/>
<evidence type="ECO:0000256" key="5">
    <source>
        <dbReference type="PROSITE-ProRule" id="PRU01193"/>
    </source>
</evidence>
<comment type="similarity">
    <text evidence="2">Belongs to the CDC37 family.</text>
</comment>
<evidence type="ECO:0000259" key="8">
    <source>
        <dbReference type="PROSITE" id="PS51846"/>
    </source>
</evidence>
<dbReference type="InterPro" id="IPR045095">
    <property type="entry name" value="ACDP"/>
</dbReference>
<keyword evidence="3" id="KW-0963">Cytoplasm</keyword>
<dbReference type="InterPro" id="IPR046342">
    <property type="entry name" value="CBS_dom_sf"/>
</dbReference>
<evidence type="ECO:0000256" key="4">
    <source>
        <dbReference type="ARBA" id="ARBA00022737"/>
    </source>
</evidence>
<keyword evidence="5 7" id="KW-0812">Transmembrane</keyword>
<dbReference type="GO" id="GO:0010960">
    <property type="term" value="P:magnesium ion homeostasis"/>
    <property type="evidence" value="ECO:0007669"/>
    <property type="project" value="InterPro"/>
</dbReference>
<dbReference type="AlphaFoldDB" id="A0AAV2IJL3"/>
<dbReference type="InterPro" id="IPR038189">
    <property type="entry name" value="Cdc37_Hsp90-bd_sf"/>
</dbReference>
<dbReference type="SMART" id="SM01069">
    <property type="entry name" value="CDC37_C"/>
    <property type="match status" value="1"/>
</dbReference>
<dbReference type="GO" id="GO:0019901">
    <property type="term" value="F:protein kinase binding"/>
    <property type="evidence" value="ECO:0007669"/>
    <property type="project" value="InterPro"/>
</dbReference>
<dbReference type="InterPro" id="IPR013873">
    <property type="entry name" value="Cdc37_C"/>
</dbReference>
<evidence type="ECO:0000313" key="10">
    <source>
        <dbReference type="Proteomes" id="UP001497497"/>
    </source>
</evidence>
<gene>
    <name evidence="9" type="ORF">GSLYS_00020635001</name>
</gene>
<protein>
    <recommendedName>
        <fullName evidence="8">CNNM transmembrane domain-containing protein</fullName>
    </recommendedName>
</protein>
<dbReference type="PROSITE" id="PS51846">
    <property type="entry name" value="CNNM"/>
    <property type="match status" value="1"/>
</dbReference>
<organism evidence="9 10">
    <name type="scientific">Lymnaea stagnalis</name>
    <name type="common">Great pond snail</name>
    <name type="synonym">Helix stagnalis</name>
    <dbReference type="NCBI Taxonomy" id="6523"/>
    <lineage>
        <taxon>Eukaryota</taxon>
        <taxon>Metazoa</taxon>
        <taxon>Spiralia</taxon>
        <taxon>Lophotrochozoa</taxon>
        <taxon>Mollusca</taxon>
        <taxon>Gastropoda</taxon>
        <taxon>Heterobranchia</taxon>
        <taxon>Euthyneura</taxon>
        <taxon>Panpulmonata</taxon>
        <taxon>Hygrophila</taxon>
        <taxon>Lymnaeoidea</taxon>
        <taxon>Lymnaeidae</taxon>
        <taxon>Lymnaea</taxon>
    </lineage>
</organism>
<dbReference type="SMART" id="SM01070">
    <property type="entry name" value="CDC37_M"/>
    <property type="match status" value="1"/>
</dbReference>
<evidence type="ECO:0000256" key="1">
    <source>
        <dbReference type="ARBA" id="ARBA00004496"/>
    </source>
</evidence>
<dbReference type="SMART" id="SM01071">
    <property type="entry name" value="CDC37_N"/>
    <property type="match status" value="1"/>
</dbReference>
<dbReference type="Gene3D" id="6.10.140.250">
    <property type="match status" value="1"/>
</dbReference>
<dbReference type="Gene3D" id="3.10.580.10">
    <property type="entry name" value="CBS-domain"/>
    <property type="match status" value="1"/>
</dbReference>
<dbReference type="Pfam" id="PF03234">
    <property type="entry name" value="CDC37_N"/>
    <property type="match status" value="1"/>
</dbReference>
<dbReference type="GO" id="GO:0030026">
    <property type="term" value="P:intracellular manganese ion homeostasis"/>
    <property type="evidence" value="ECO:0007669"/>
    <property type="project" value="TreeGrafter"/>
</dbReference>
<reference evidence="9 10" key="1">
    <citation type="submission" date="2024-04" db="EMBL/GenBank/DDBJ databases">
        <authorList>
            <consortium name="Genoscope - CEA"/>
            <person name="William W."/>
        </authorList>
    </citation>
    <scope>NUCLEOTIDE SEQUENCE [LARGE SCALE GENOMIC DNA]</scope>
</reference>
<dbReference type="Proteomes" id="UP001497497">
    <property type="component" value="Unassembled WGS sequence"/>
</dbReference>
<dbReference type="Pfam" id="PF08564">
    <property type="entry name" value="CDC37_C"/>
    <property type="match status" value="1"/>
</dbReference>
<dbReference type="GO" id="GO:0016020">
    <property type="term" value="C:membrane"/>
    <property type="evidence" value="ECO:0007669"/>
    <property type="project" value="UniProtKB-UniRule"/>
</dbReference>
<dbReference type="FunFam" id="1.20.58.610:FF:000001">
    <property type="entry name" value="Hsp90 co-chaperone Cdc37-like 1"/>
    <property type="match status" value="1"/>
</dbReference>
<keyword evidence="5 7" id="KW-0472">Membrane</keyword>
<feature type="region of interest" description="Disordered" evidence="6">
    <location>
        <begin position="704"/>
        <end position="735"/>
    </location>
</feature>
<dbReference type="InterPro" id="IPR002550">
    <property type="entry name" value="CNNM"/>
</dbReference>
<dbReference type="PANTHER" id="PTHR12064">
    <property type="entry name" value="METAL TRANSPORTER CNNM"/>
    <property type="match status" value="1"/>
</dbReference>
<dbReference type="GO" id="GO:0005737">
    <property type="term" value="C:cytoplasm"/>
    <property type="evidence" value="ECO:0007669"/>
    <property type="project" value="UniProtKB-SubCell"/>
</dbReference>
<dbReference type="SUPFAM" id="SSF101391">
    <property type="entry name" value="Hsp90 co-chaperone CDC37"/>
    <property type="match status" value="1"/>
</dbReference>
<dbReference type="Pfam" id="PF01595">
    <property type="entry name" value="CNNM"/>
    <property type="match status" value="1"/>
</dbReference>
<dbReference type="PANTHER" id="PTHR12064:SF97">
    <property type="entry name" value="METAL TRANSPORTER CNNM-5"/>
    <property type="match status" value="1"/>
</dbReference>
<feature type="transmembrane region" description="Helical" evidence="7">
    <location>
        <begin position="69"/>
        <end position="87"/>
    </location>
</feature>
<evidence type="ECO:0000256" key="7">
    <source>
        <dbReference type="SAM" id="Phobius"/>
    </source>
</evidence>